<dbReference type="EMBL" id="JANBUP010004620">
    <property type="protein sequence ID" value="KAJ2793619.1"/>
    <property type="molecule type" value="Genomic_DNA"/>
</dbReference>
<feature type="non-terminal residue" evidence="1">
    <location>
        <position position="336"/>
    </location>
</feature>
<evidence type="ECO:0000313" key="2">
    <source>
        <dbReference type="Proteomes" id="UP001140096"/>
    </source>
</evidence>
<gene>
    <name evidence="1" type="ORF">H4S07_006996</name>
</gene>
<organism evidence="1 2">
    <name type="scientific">Coemansia furcata</name>
    <dbReference type="NCBI Taxonomy" id="417177"/>
    <lineage>
        <taxon>Eukaryota</taxon>
        <taxon>Fungi</taxon>
        <taxon>Fungi incertae sedis</taxon>
        <taxon>Zoopagomycota</taxon>
        <taxon>Kickxellomycotina</taxon>
        <taxon>Kickxellomycetes</taxon>
        <taxon>Kickxellales</taxon>
        <taxon>Kickxellaceae</taxon>
        <taxon>Coemansia</taxon>
    </lineage>
</organism>
<protein>
    <submittedName>
        <fullName evidence="1">Uncharacterized protein</fullName>
    </submittedName>
</protein>
<proteinExistence type="predicted"/>
<keyword evidence="2" id="KW-1185">Reference proteome</keyword>
<sequence length="336" mass="35723">MAEAQAEESSDDEDDSFESIAERESGRLESVPVETEMSDAQPATVTTSVAPKAAPDTGLFSKVSTAHLRRLRTLQDGFREKHVPKLEDDMLFFNPDVYKRYTVMARPEERVAEVVVAAVAPTPVEPPAPLIAPETLAPPLAQQKRSSLRIGADVVASSVEQSSAAVNGAAVAATRVSEADNGVARQAAGDSEPMAIDLPVSARTRHATSSLEEDDVVGAILGVMGSPKSRTNNAQMQTSSAPVPAFSKPTTMSQDIPNDMLVAMMAIEGVNNAEVAGKLTTARNKVESAPNKEAANRLPKGYGGPFSQLTTVEHRQFLELAQRMKTGVALSSRENT</sequence>
<name>A0ACC1KRD9_9FUNG</name>
<reference evidence="1" key="1">
    <citation type="submission" date="2022-07" db="EMBL/GenBank/DDBJ databases">
        <title>Phylogenomic reconstructions and comparative analyses of Kickxellomycotina fungi.</title>
        <authorList>
            <person name="Reynolds N.K."/>
            <person name="Stajich J.E."/>
            <person name="Barry K."/>
            <person name="Grigoriev I.V."/>
            <person name="Crous P."/>
            <person name="Smith M.E."/>
        </authorList>
    </citation>
    <scope>NUCLEOTIDE SEQUENCE</scope>
    <source>
        <strain evidence="1">CBS 102833</strain>
    </source>
</reference>
<comment type="caution">
    <text evidence="1">The sequence shown here is derived from an EMBL/GenBank/DDBJ whole genome shotgun (WGS) entry which is preliminary data.</text>
</comment>
<accession>A0ACC1KRD9</accession>
<evidence type="ECO:0000313" key="1">
    <source>
        <dbReference type="EMBL" id="KAJ2793619.1"/>
    </source>
</evidence>
<dbReference type="Proteomes" id="UP001140096">
    <property type="component" value="Unassembled WGS sequence"/>
</dbReference>